<accession>A0AAV3RW56</accession>
<evidence type="ECO:0008006" key="3">
    <source>
        <dbReference type="Google" id="ProtNLM"/>
    </source>
</evidence>
<evidence type="ECO:0000313" key="1">
    <source>
        <dbReference type="EMBL" id="GAA0185189.1"/>
    </source>
</evidence>
<reference evidence="1 2" key="1">
    <citation type="submission" date="2024-01" db="EMBL/GenBank/DDBJ databases">
        <title>The complete chloroplast genome sequence of Lithospermum erythrorhizon: insights into the phylogenetic relationship among Boraginaceae species and the maternal lineages of purple gromwells.</title>
        <authorList>
            <person name="Okada T."/>
            <person name="Watanabe K."/>
        </authorList>
    </citation>
    <scope>NUCLEOTIDE SEQUENCE [LARGE SCALE GENOMIC DNA]</scope>
</reference>
<evidence type="ECO:0000313" key="2">
    <source>
        <dbReference type="Proteomes" id="UP001454036"/>
    </source>
</evidence>
<protein>
    <recommendedName>
        <fullName evidence="3">Reverse transcriptase</fullName>
    </recommendedName>
</protein>
<proteinExistence type="predicted"/>
<gene>
    <name evidence="1" type="ORF">LIER_32477</name>
</gene>
<dbReference type="Proteomes" id="UP001454036">
    <property type="component" value="Unassembled WGS sequence"/>
</dbReference>
<organism evidence="1 2">
    <name type="scientific">Lithospermum erythrorhizon</name>
    <name type="common">Purple gromwell</name>
    <name type="synonym">Lithospermum officinale var. erythrorhizon</name>
    <dbReference type="NCBI Taxonomy" id="34254"/>
    <lineage>
        <taxon>Eukaryota</taxon>
        <taxon>Viridiplantae</taxon>
        <taxon>Streptophyta</taxon>
        <taxon>Embryophyta</taxon>
        <taxon>Tracheophyta</taxon>
        <taxon>Spermatophyta</taxon>
        <taxon>Magnoliopsida</taxon>
        <taxon>eudicotyledons</taxon>
        <taxon>Gunneridae</taxon>
        <taxon>Pentapetalae</taxon>
        <taxon>asterids</taxon>
        <taxon>lamiids</taxon>
        <taxon>Boraginales</taxon>
        <taxon>Boraginaceae</taxon>
        <taxon>Boraginoideae</taxon>
        <taxon>Lithospermeae</taxon>
        <taxon>Lithospermum</taxon>
    </lineage>
</organism>
<name>A0AAV3RW56_LITER</name>
<sequence>MDYFSELLKSKITNESFDFHPGCKEIVLVNISFDDDLFIMCGPSTRFMKLIKEVLEEFGEYLGLKPNLAKSSCYFAGNFK</sequence>
<dbReference type="AlphaFoldDB" id="A0AAV3RW56"/>
<dbReference type="EMBL" id="BAABME010012505">
    <property type="protein sequence ID" value="GAA0185189.1"/>
    <property type="molecule type" value="Genomic_DNA"/>
</dbReference>
<keyword evidence="2" id="KW-1185">Reference proteome</keyword>
<comment type="caution">
    <text evidence="1">The sequence shown here is derived from an EMBL/GenBank/DDBJ whole genome shotgun (WGS) entry which is preliminary data.</text>
</comment>